<proteinExistence type="predicted"/>
<dbReference type="EMBL" id="UGAW01000001">
    <property type="protein sequence ID" value="STG52765.1"/>
    <property type="molecule type" value="Genomic_DNA"/>
</dbReference>
<organism evidence="1 2">
    <name type="scientific">Escherichia coli</name>
    <dbReference type="NCBI Taxonomy" id="562"/>
    <lineage>
        <taxon>Bacteria</taxon>
        <taxon>Pseudomonadati</taxon>
        <taxon>Pseudomonadota</taxon>
        <taxon>Gammaproteobacteria</taxon>
        <taxon>Enterobacterales</taxon>
        <taxon>Enterobacteriaceae</taxon>
        <taxon>Escherichia</taxon>
    </lineage>
</organism>
<accession>A0A376MRX6</accession>
<sequence>MLSPTNLVYFAENSTSKLWFPAYGLLPRWHHARPAQCEKPAGLESLTLTFYQDHMSIG</sequence>
<protein>
    <submittedName>
        <fullName evidence="1">Putative substrate-binding protein</fullName>
    </submittedName>
</protein>
<reference evidence="1 2" key="1">
    <citation type="submission" date="2018-06" db="EMBL/GenBank/DDBJ databases">
        <authorList>
            <consortium name="Pathogen Informatics"/>
            <person name="Doyle S."/>
        </authorList>
    </citation>
    <scope>NUCLEOTIDE SEQUENCE [LARGE SCALE GENOMIC DNA]</scope>
    <source>
        <strain evidence="1 2">NCTC11112</strain>
    </source>
</reference>
<name>A0A376MRX6_ECOLX</name>
<dbReference type="AlphaFoldDB" id="A0A376MRX6"/>
<dbReference type="Proteomes" id="UP000254817">
    <property type="component" value="Unassembled WGS sequence"/>
</dbReference>
<gene>
    <name evidence="1" type="primary">sgrR_1</name>
    <name evidence="1" type="ORF">NCTC11112_03281</name>
</gene>
<evidence type="ECO:0000313" key="1">
    <source>
        <dbReference type="EMBL" id="STG52765.1"/>
    </source>
</evidence>
<evidence type="ECO:0000313" key="2">
    <source>
        <dbReference type="Proteomes" id="UP000254817"/>
    </source>
</evidence>